<comment type="subunit">
    <text evidence="5">Homodimer.</text>
</comment>
<accession>A0AAU7X8G3</accession>
<dbReference type="InterPro" id="IPR003742">
    <property type="entry name" value="RlmH-like"/>
</dbReference>
<dbReference type="CDD" id="cd18081">
    <property type="entry name" value="RlmH-like"/>
    <property type="match status" value="1"/>
</dbReference>
<dbReference type="PANTHER" id="PTHR33603:SF1">
    <property type="entry name" value="RIBOSOMAL RNA LARGE SUBUNIT METHYLTRANSFERASE H"/>
    <property type="match status" value="1"/>
</dbReference>
<dbReference type="HAMAP" id="MF_00658">
    <property type="entry name" value="23SrRNA_methyltr_H"/>
    <property type="match status" value="1"/>
</dbReference>
<dbReference type="Pfam" id="PF02590">
    <property type="entry name" value="SPOUT_MTase"/>
    <property type="match status" value="1"/>
</dbReference>
<organism evidence="6">
    <name type="scientific">Methyloraptor flagellatus</name>
    <dbReference type="NCBI Taxonomy" id="3162530"/>
    <lineage>
        <taxon>Bacteria</taxon>
        <taxon>Pseudomonadati</taxon>
        <taxon>Pseudomonadota</taxon>
        <taxon>Alphaproteobacteria</taxon>
        <taxon>Hyphomicrobiales</taxon>
        <taxon>Ancalomicrobiaceae</taxon>
        <taxon>Methyloraptor</taxon>
    </lineage>
</organism>
<dbReference type="KEGG" id="mflg:ABS361_20345"/>
<dbReference type="EMBL" id="CP158568">
    <property type="protein sequence ID" value="XBY44340.1"/>
    <property type="molecule type" value="Genomic_DNA"/>
</dbReference>
<sequence>MRILVVAIGRMKAGPERELVDRYVERATKSGRVIGLGPVEVREFSESRAPRADDRRDEEARLLLSAVPDKATLVLLDENGRNPSSEEFAAEIGRRRDAGVPALVFAIGGADGHGAALRTRADLTIAFGTMTWPHQLVRLLLAEQAYRAITILSGHPYHRS</sequence>
<comment type="catalytic activity">
    <reaction evidence="5">
        <text>pseudouridine(1915) in 23S rRNA + S-adenosyl-L-methionine = N(3)-methylpseudouridine(1915) in 23S rRNA + S-adenosyl-L-homocysteine + H(+)</text>
        <dbReference type="Rhea" id="RHEA:42752"/>
        <dbReference type="Rhea" id="RHEA-COMP:10221"/>
        <dbReference type="Rhea" id="RHEA-COMP:10222"/>
        <dbReference type="ChEBI" id="CHEBI:15378"/>
        <dbReference type="ChEBI" id="CHEBI:57856"/>
        <dbReference type="ChEBI" id="CHEBI:59789"/>
        <dbReference type="ChEBI" id="CHEBI:65314"/>
        <dbReference type="ChEBI" id="CHEBI:74486"/>
        <dbReference type="EC" id="2.1.1.177"/>
    </reaction>
</comment>
<dbReference type="RefSeq" id="WP_407049432.1">
    <property type="nucleotide sequence ID" value="NZ_CP158568.1"/>
</dbReference>
<dbReference type="EC" id="2.1.1.177" evidence="5"/>
<keyword evidence="5" id="KW-0698">rRNA processing</keyword>
<evidence type="ECO:0000256" key="4">
    <source>
        <dbReference type="ARBA" id="ARBA00038303"/>
    </source>
</evidence>
<comment type="similarity">
    <text evidence="4 5">Belongs to the RNA methyltransferase RlmH family.</text>
</comment>
<dbReference type="AlphaFoldDB" id="A0AAU7X8G3"/>
<keyword evidence="1 5" id="KW-0489">Methyltransferase</keyword>
<evidence type="ECO:0000256" key="5">
    <source>
        <dbReference type="HAMAP-Rule" id="MF_00658"/>
    </source>
</evidence>
<evidence type="ECO:0000256" key="2">
    <source>
        <dbReference type="ARBA" id="ARBA00022679"/>
    </source>
</evidence>
<dbReference type="NCBIfam" id="NF000989">
    <property type="entry name" value="PRK00103.2-3"/>
    <property type="match status" value="1"/>
</dbReference>
<name>A0AAU7X8G3_9HYPH</name>
<evidence type="ECO:0000256" key="1">
    <source>
        <dbReference type="ARBA" id="ARBA00022603"/>
    </source>
</evidence>
<comment type="function">
    <text evidence="5">Specifically methylates the pseudouridine at position 1915 (m3Psi1915) in 23S rRNA.</text>
</comment>
<evidence type="ECO:0000313" key="6">
    <source>
        <dbReference type="EMBL" id="XBY44340.1"/>
    </source>
</evidence>
<dbReference type="Gene3D" id="3.40.1280.10">
    <property type="match status" value="1"/>
</dbReference>
<evidence type="ECO:0000256" key="3">
    <source>
        <dbReference type="ARBA" id="ARBA00022691"/>
    </source>
</evidence>
<comment type="subcellular location">
    <subcellularLocation>
        <location evidence="5">Cytoplasm</location>
    </subcellularLocation>
</comment>
<dbReference type="GO" id="GO:0005737">
    <property type="term" value="C:cytoplasm"/>
    <property type="evidence" value="ECO:0007669"/>
    <property type="project" value="UniProtKB-SubCell"/>
</dbReference>
<feature type="binding site" evidence="5">
    <location>
        <position position="76"/>
    </location>
    <ligand>
        <name>S-adenosyl-L-methionine</name>
        <dbReference type="ChEBI" id="CHEBI:59789"/>
    </ligand>
</feature>
<protein>
    <recommendedName>
        <fullName evidence="5">Ribosomal RNA large subunit methyltransferase H</fullName>
        <ecNumber evidence="5">2.1.1.177</ecNumber>
    </recommendedName>
    <alternativeName>
        <fullName evidence="5">23S rRNA (pseudouridine1915-N3)-methyltransferase</fullName>
    </alternativeName>
    <alternativeName>
        <fullName evidence="5">23S rRNA m3Psi1915 methyltransferase</fullName>
    </alternativeName>
    <alternativeName>
        <fullName evidence="5">rRNA (pseudouridine-N3-)-methyltransferase RlmH</fullName>
    </alternativeName>
</protein>
<feature type="binding site" evidence="5">
    <location>
        <position position="108"/>
    </location>
    <ligand>
        <name>S-adenosyl-L-methionine</name>
        <dbReference type="ChEBI" id="CHEBI:59789"/>
    </ligand>
</feature>
<keyword evidence="3 5" id="KW-0949">S-adenosyl-L-methionine</keyword>
<dbReference type="PIRSF" id="PIRSF004505">
    <property type="entry name" value="MT_bac"/>
    <property type="match status" value="1"/>
</dbReference>
<dbReference type="SUPFAM" id="SSF75217">
    <property type="entry name" value="alpha/beta knot"/>
    <property type="match status" value="1"/>
</dbReference>
<dbReference type="GO" id="GO:0070038">
    <property type="term" value="F:rRNA (pseudouridine-N3-)-methyltransferase activity"/>
    <property type="evidence" value="ECO:0007669"/>
    <property type="project" value="UniProtKB-UniRule"/>
</dbReference>
<gene>
    <name evidence="5 6" type="primary">rlmH</name>
    <name evidence="6" type="ORF">ABS361_20345</name>
</gene>
<dbReference type="PANTHER" id="PTHR33603">
    <property type="entry name" value="METHYLTRANSFERASE"/>
    <property type="match status" value="1"/>
</dbReference>
<dbReference type="InterPro" id="IPR029028">
    <property type="entry name" value="Alpha/beta_knot_MTases"/>
</dbReference>
<keyword evidence="5" id="KW-0963">Cytoplasm</keyword>
<dbReference type="InterPro" id="IPR029026">
    <property type="entry name" value="tRNA_m1G_MTases_N"/>
</dbReference>
<feature type="binding site" evidence="5">
    <location>
        <begin position="127"/>
        <end position="132"/>
    </location>
    <ligand>
        <name>S-adenosyl-L-methionine</name>
        <dbReference type="ChEBI" id="CHEBI:59789"/>
    </ligand>
</feature>
<proteinExistence type="inferred from homology"/>
<reference evidence="6" key="1">
    <citation type="submission" date="2024-06" db="EMBL/GenBank/DDBJ databases">
        <title>Methylostella associata gen. nov., sp. nov., a novel Ancalomicrobiaceae-affiliated facultatively methylotrophic bacteria that feed on methanotrophs of the genus Methylococcus.</title>
        <authorList>
            <person name="Saltykova V."/>
            <person name="Danilova O.V."/>
            <person name="Oshkin I.Y."/>
            <person name="Belova S.E."/>
            <person name="Pimenov N.V."/>
            <person name="Dedysh S.N."/>
        </authorList>
    </citation>
    <scope>NUCLEOTIDE SEQUENCE</scope>
    <source>
        <strain evidence="6">S20</strain>
    </source>
</reference>
<keyword evidence="2 5" id="KW-0808">Transferase</keyword>